<dbReference type="Gene3D" id="3.80.10.10">
    <property type="entry name" value="Ribonuclease Inhibitor"/>
    <property type="match status" value="1"/>
</dbReference>
<dbReference type="InterPro" id="IPR032675">
    <property type="entry name" value="LRR_dom_sf"/>
</dbReference>
<protein>
    <recommendedName>
        <fullName evidence="3">F-box domain-containing protein</fullName>
    </recommendedName>
</protein>
<accession>A0A8H7CIT5</accession>
<evidence type="ECO:0008006" key="3">
    <source>
        <dbReference type="Google" id="ProtNLM"/>
    </source>
</evidence>
<dbReference type="OrthoDB" id="2835096at2759"/>
<reference evidence="1" key="1">
    <citation type="submission" date="2020-05" db="EMBL/GenBank/DDBJ databases">
        <title>Mycena genomes resolve the evolution of fungal bioluminescence.</title>
        <authorList>
            <person name="Tsai I.J."/>
        </authorList>
    </citation>
    <scope>NUCLEOTIDE SEQUENCE</scope>
    <source>
        <strain evidence="1">CCC161011</strain>
    </source>
</reference>
<name>A0A8H7CIT5_9AGAR</name>
<comment type="caution">
    <text evidence="1">The sequence shown here is derived from an EMBL/GenBank/DDBJ whole genome shotgun (WGS) entry which is preliminary data.</text>
</comment>
<organism evidence="1 2">
    <name type="scientific">Mycena venus</name>
    <dbReference type="NCBI Taxonomy" id="2733690"/>
    <lineage>
        <taxon>Eukaryota</taxon>
        <taxon>Fungi</taxon>
        <taxon>Dikarya</taxon>
        <taxon>Basidiomycota</taxon>
        <taxon>Agaricomycotina</taxon>
        <taxon>Agaricomycetes</taxon>
        <taxon>Agaricomycetidae</taxon>
        <taxon>Agaricales</taxon>
        <taxon>Marasmiineae</taxon>
        <taxon>Mycenaceae</taxon>
        <taxon>Mycena</taxon>
    </lineage>
</organism>
<dbReference type="EMBL" id="JACAZI010000022">
    <property type="protein sequence ID" value="KAF7336958.1"/>
    <property type="molecule type" value="Genomic_DNA"/>
</dbReference>
<dbReference type="Proteomes" id="UP000620124">
    <property type="component" value="Unassembled WGS sequence"/>
</dbReference>
<keyword evidence="2" id="KW-1185">Reference proteome</keyword>
<dbReference type="AlphaFoldDB" id="A0A8H7CIT5"/>
<gene>
    <name evidence="1" type="ORF">MVEN_02132200</name>
</gene>
<proteinExistence type="predicted"/>
<dbReference type="SUPFAM" id="SSF52047">
    <property type="entry name" value="RNI-like"/>
    <property type="match status" value="1"/>
</dbReference>
<sequence length="497" mass="55713">MAAPCQCWHCGAPSTCAATPEIARTPSLDFTRLLTSNDVPLDSEIPFICDIISEGQASVDALNVQIDNFQRALAQVVCKRDAITERIRQHRAIVSPIRHIPSELICEILALTLPGDNGGKINRRPPWHFGHICRPWRLAALGNPSFWSSIIIPSLSPRFDEPHPLLPMIETQLSRSASALLTVSWSAHKDERTVDPRAAELVLAECSRWKTLRLSISHKSVQLDWLNVVNGCLTALETLEVFDNHGVDVPDVFSMASSLRKAVLPERFGDHSPPNITRFTIPWERMTHYSGKIRADKINAPCILHLVVWNPSSLRYLEAPLLEELVCVYSRAADVRGILPFVHSSGRQLKKLVLMHASISPDLIAVLQYLPNLTYLFMEDDEHWGEESILFDAMTIGSTSDDLCPNLTSLLYGFRPNFTRESVSSFFTMTRSRLHAGSREAFRLRLFGSASFGQPECPECVAAHIEMLRDEGYDVAFLPTADTETFREGVHFEYLSS</sequence>
<evidence type="ECO:0000313" key="2">
    <source>
        <dbReference type="Proteomes" id="UP000620124"/>
    </source>
</evidence>
<evidence type="ECO:0000313" key="1">
    <source>
        <dbReference type="EMBL" id="KAF7336958.1"/>
    </source>
</evidence>